<organism evidence="2 3">
    <name type="scientific">Pestalotiopsis fici (strain W106-1 / CGMCC3.15140)</name>
    <dbReference type="NCBI Taxonomy" id="1229662"/>
    <lineage>
        <taxon>Eukaryota</taxon>
        <taxon>Fungi</taxon>
        <taxon>Dikarya</taxon>
        <taxon>Ascomycota</taxon>
        <taxon>Pezizomycotina</taxon>
        <taxon>Sordariomycetes</taxon>
        <taxon>Xylariomycetidae</taxon>
        <taxon>Amphisphaeriales</taxon>
        <taxon>Sporocadaceae</taxon>
        <taxon>Pestalotiopsis</taxon>
    </lineage>
</organism>
<evidence type="ECO:0000256" key="1">
    <source>
        <dbReference type="SAM" id="MobiDB-lite"/>
    </source>
</evidence>
<evidence type="ECO:0000313" key="2">
    <source>
        <dbReference type="EMBL" id="ETS88274.1"/>
    </source>
</evidence>
<gene>
    <name evidence="2" type="ORF">PFICI_02102</name>
</gene>
<dbReference type="OrthoDB" id="10515296at2759"/>
<dbReference type="InParanoid" id="W3XQK7"/>
<reference evidence="3" key="1">
    <citation type="journal article" date="2015" name="BMC Genomics">
        <title>Genomic and transcriptomic analysis of the endophytic fungus Pestalotiopsis fici reveals its lifestyle and high potential for synthesis of natural products.</title>
        <authorList>
            <person name="Wang X."/>
            <person name="Zhang X."/>
            <person name="Liu L."/>
            <person name="Xiang M."/>
            <person name="Wang W."/>
            <person name="Sun X."/>
            <person name="Che Y."/>
            <person name="Guo L."/>
            <person name="Liu G."/>
            <person name="Guo L."/>
            <person name="Wang C."/>
            <person name="Yin W.B."/>
            <person name="Stadler M."/>
            <person name="Zhang X."/>
            <person name="Liu X."/>
        </authorList>
    </citation>
    <scope>NUCLEOTIDE SEQUENCE [LARGE SCALE GENOMIC DNA]</scope>
    <source>
        <strain evidence="3">W106-1 / CGMCC3.15140</strain>
    </source>
</reference>
<dbReference type="Proteomes" id="UP000030651">
    <property type="component" value="Unassembled WGS sequence"/>
</dbReference>
<evidence type="ECO:0000313" key="3">
    <source>
        <dbReference type="Proteomes" id="UP000030651"/>
    </source>
</evidence>
<keyword evidence="3" id="KW-1185">Reference proteome</keyword>
<dbReference type="GeneID" id="19267115"/>
<dbReference type="HOGENOM" id="CLU_2062295_0_0_1"/>
<proteinExistence type="predicted"/>
<name>W3XQK7_PESFW</name>
<feature type="compositionally biased region" description="Basic and acidic residues" evidence="1">
    <location>
        <begin position="89"/>
        <end position="101"/>
    </location>
</feature>
<feature type="region of interest" description="Disordered" evidence="1">
    <location>
        <begin position="89"/>
        <end position="119"/>
    </location>
</feature>
<dbReference type="EMBL" id="KI912109">
    <property type="protein sequence ID" value="ETS88274.1"/>
    <property type="molecule type" value="Genomic_DNA"/>
</dbReference>
<accession>W3XQK7</accession>
<dbReference type="AlphaFoldDB" id="W3XQK7"/>
<sequence length="119" mass="13442">MNLCKDRHNDIIRSQRFQPRREIDDLGRVMHRWACIMIRRNAHKTLQSGGDDFWLSFGGMVRQALNQVIGSGIKTDAVISKIKAWATAEKDATERGHESAGSKRVTTPAVLGDKRKRNG</sequence>
<dbReference type="RefSeq" id="XP_007828874.1">
    <property type="nucleotide sequence ID" value="XM_007830683.1"/>
</dbReference>
<dbReference type="KEGG" id="pfy:PFICI_02102"/>
<protein>
    <submittedName>
        <fullName evidence="2">Uncharacterized protein</fullName>
    </submittedName>
</protein>